<feature type="region of interest" description="Disordered" evidence="1">
    <location>
        <begin position="1"/>
        <end position="35"/>
    </location>
</feature>
<evidence type="ECO:0000256" key="1">
    <source>
        <dbReference type="SAM" id="MobiDB-lite"/>
    </source>
</evidence>
<dbReference type="OrthoDB" id="9429712at2"/>
<accession>A0A516SHA9</accession>
<dbReference type="Proteomes" id="UP000317550">
    <property type="component" value="Chromosome"/>
</dbReference>
<evidence type="ECO:0000313" key="3">
    <source>
        <dbReference type="Proteomes" id="UP000317550"/>
    </source>
</evidence>
<dbReference type="AlphaFoldDB" id="A0A516SHA9"/>
<dbReference type="KEGG" id="cari:FNU76_14895"/>
<proteinExistence type="predicted"/>
<sequence length="104" mass="11403">MASVKQAEGSLRREAETKQQLLPAKPLPHNLVKQPPPLQTALAKHFERELGDWVVLETKEIQSGGDRVTLIRTNKGVFCARTALLRSAAFRGTPVVQTFGNCGP</sequence>
<name>A0A516SHA9_9NEIS</name>
<dbReference type="RefSeq" id="WP_144278934.1">
    <property type="nucleotide sequence ID" value="NZ_CP041730.1"/>
</dbReference>
<organism evidence="2 3">
    <name type="scientific">Chitinimonas arctica</name>
    <dbReference type="NCBI Taxonomy" id="2594795"/>
    <lineage>
        <taxon>Bacteria</taxon>
        <taxon>Pseudomonadati</taxon>
        <taxon>Pseudomonadota</taxon>
        <taxon>Betaproteobacteria</taxon>
        <taxon>Neisseriales</taxon>
        <taxon>Chitinibacteraceae</taxon>
        <taxon>Chitinimonas</taxon>
    </lineage>
</organism>
<keyword evidence="3" id="KW-1185">Reference proteome</keyword>
<protein>
    <submittedName>
        <fullName evidence="2">Uncharacterized protein</fullName>
    </submittedName>
</protein>
<reference evidence="3" key="1">
    <citation type="submission" date="2019-07" db="EMBL/GenBank/DDBJ databases">
        <title>Chitinimonas sp. nov., isolated from Ny-Alesund, arctica soil.</title>
        <authorList>
            <person name="Xu Q."/>
            <person name="Peng F."/>
        </authorList>
    </citation>
    <scope>NUCLEOTIDE SEQUENCE [LARGE SCALE GENOMIC DNA]</scope>
    <source>
        <strain evidence="3">R3-44</strain>
    </source>
</reference>
<gene>
    <name evidence="2" type="ORF">FNU76_14895</name>
</gene>
<evidence type="ECO:0000313" key="2">
    <source>
        <dbReference type="EMBL" id="QDQ27541.1"/>
    </source>
</evidence>
<dbReference type="EMBL" id="CP041730">
    <property type="protein sequence ID" value="QDQ27541.1"/>
    <property type="molecule type" value="Genomic_DNA"/>
</dbReference>